<keyword evidence="6" id="KW-1185">Reference proteome</keyword>
<dbReference type="SUPFAM" id="SSF50998">
    <property type="entry name" value="Quinoprotein alcohol dehydrogenase-like"/>
    <property type="match status" value="1"/>
</dbReference>
<reference evidence="5 6" key="1">
    <citation type="submission" date="2016-09" db="EMBL/GenBank/DDBJ databases">
        <title>Metabolic pathway, cell adaptation mechanisms and a novel monoxygenase revealed through proteogenomic-transcription analysis of a Sphingomonas haloaromaticamans strain degrading the fungicide ortho-phenylphenol.</title>
        <authorList>
            <person name="Perruchon C."/>
            <person name="Papadopoulou E.S."/>
            <person name="Rousidou C."/>
            <person name="Vasileiadis S."/>
            <person name="Tanou G."/>
            <person name="Amoutzias G."/>
            <person name="Molassiotis A."/>
            <person name="Karpouzas D.G."/>
        </authorList>
    </citation>
    <scope>NUCLEOTIDE SEQUENCE [LARGE SCALE GENOMIC DNA]</scope>
    <source>
        <strain evidence="5 6">P3</strain>
    </source>
</reference>
<evidence type="ECO:0000313" key="5">
    <source>
        <dbReference type="EMBL" id="OHT18179.1"/>
    </source>
</evidence>
<proteinExistence type="inferred from homology"/>
<dbReference type="GO" id="GO:0016020">
    <property type="term" value="C:membrane"/>
    <property type="evidence" value="ECO:0007669"/>
    <property type="project" value="InterPro"/>
</dbReference>
<accession>A0A1S1H7L7</accession>
<dbReference type="InterPro" id="IPR011047">
    <property type="entry name" value="Quinoprotein_ADH-like_sf"/>
</dbReference>
<protein>
    <submittedName>
        <fullName evidence="5">Quinoprotein glucose dehydrogenase</fullName>
        <ecNumber evidence="5">1.1.5.2</ecNumber>
    </submittedName>
</protein>
<dbReference type="InterPro" id="IPR017511">
    <property type="entry name" value="PQQ_mDH"/>
</dbReference>
<dbReference type="OrthoDB" id="9794322at2"/>
<name>A0A1S1H7L7_9SPHN</name>
<dbReference type="RefSeq" id="WP_070931709.1">
    <property type="nucleotide sequence ID" value="NZ_MIPT01000001.1"/>
</dbReference>
<evidence type="ECO:0000313" key="6">
    <source>
        <dbReference type="Proteomes" id="UP000179467"/>
    </source>
</evidence>
<dbReference type="SMART" id="SM00564">
    <property type="entry name" value="PQQ"/>
    <property type="match status" value="6"/>
</dbReference>
<dbReference type="AlphaFoldDB" id="A0A1S1H7L7"/>
<organism evidence="5 6">
    <name type="scientific">Edaphosphingomonas haloaromaticamans</name>
    <dbReference type="NCBI Taxonomy" id="653954"/>
    <lineage>
        <taxon>Bacteria</taxon>
        <taxon>Pseudomonadati</taxon>
        <taxon>Pseudomonadota</taxon>
        <taxon>Alphaproteobacteria</taxon>
        <taxon>Sphingomonadales</taxon>
        <taxon>Rhizorhabdaceae</taxon>
        <taxon>Edaphosphingomonas</taxon>
    </lineage>
</organism>
<evidence type="ECO:0000256" key="2">
    <source>
        <dbReference type="ARBA" id="ARBA00008156"/>
    </source>
</evidence>
<dbReference type="PANTHER" id="PTHR32303:SF4">
    <property type="entry name" value="QUINOPROTEIN GLUCOSE DEHYDROGENASE"/>
    <property type="match status" value="1"/>
</dbReference>
<feature type="domain" description="Pyrrolo-quinoline quinone repeat" evidence="4">
    <location>
        <begin position="36"/>
        <end position="628"/>
    </location>
</feature>
<dbReference type="InterPro" id="IPR002372">
    <property type="entry name" value="PQQ_rpt_dom"/>
</dbReference>
<comment type="similarity">
    <text evidence="2">Belongs to the bacterial PQQ dehydrogenase family.</text>
</comment>
<evidence type="ECO:0000256" key="1">
    <source>
        <dbReference type="ARBA" id="ARBA00001931"/>
    </source>
</evidence>
<dbReference type="EC" id="1.1.5.2" evidence="5"/>
<keyword evidence="3 5" id="KW-0560">Oxidoreductase</keyword>
<dbReference type="CDD" id="cd10280">
    <property type="entry name" value="PQQ_mGDH"/>
    <property type="match status" value="1"/>
</dbReference>
<dbReference type="PANTHER" id="PTHR32303">
    <property type="entry name" value="QUINOPROTEIN ALCOHOL DEHYDROGENASE (CYTOCHROME C)"/>
    <property type="match status" value="1"/>
</dbReference>
<dbReference type="Pfam" id="PF01011">
    <property type="entry name" value="PQQ"/>
    <property type="match status" value="1"/>
</dbReference>
<comment type="caution">
    <text evidence="5">The sequence shown here is derived from an EMBL/GenBank/DDBJ whole genome shotgun (WGS) entry which is preliminary data.</text>
</comment>
<dbReference type="Proteomes" id="UP000179467">
    <property type="component" value="Unassembled WGS sequence"/>
</dbReference>
<comment type="cofactor">
    <cofactor evidence="1">
        <name>pyrroloquinoline quinone</name>
        <dbReference type="ChEBI" id="CHEBI:58442"/>
    </cofactor>
</comment>
<dbReference type="Gene3D" id="2.140.10.10">
    <property type="entry name" value="Quinoprotein alcohol dehydrogenase-like superfamily"/>
    <property type="match status" value="1"/>
</dbReference>
<dbReference type="PROSITE" id="PS51257">
    <property type="entry name" value="PROKAR_LIPOPROTEIN"/>
    <property type="match status" value="1"/>
</dbReference>
<sequence>MGDKRTMAMWGGVLLLAGCGGGYSGPIDTSGPTADWRFYGGDADATHYSPATQITTANVAGLKPAWTYHIGKLDVPEGVSPTFEATPIVADGKMFVCSGLGKVAAVDPETGREIWAQNYKADATNAYLINCRGVTYYRDPAPAPANGPAPAECVSRILVGSIDGRLRALDAETGQPCAGFGDKGVLDLTQGLGPVQPGDYAISSPPVVVDGKIVLGGRIPDNMRVDVPAGVIRAFDVHSGKLAWAWNPLPPGVTDTANAPPGEPYVRATANSWAPLTADPARNLIFVPTGNAGPDHIGIDRGNRDYWSSSVVALDARTGQPRWRFQTVHHDVWDYDVPAQPLLFDLKQGSRSIPALAQATKQGHIFILNRETGEPLFPVEERPVPQAGALPGEKLSPTQPFPKDPAMIVRRDMTEDDMWGFTFWDKGKCRDLFRSANWEGVFTPPSTRGTIFFPSFMGVNNWGGMAIDPVNQVLVVNTTQVPAIVKMVPRKETDAMLARGERLLPSFGTPYGNTMVPMLSPLGAPCVRPPWGTLLAIDLKTRRKLWEVPLGTTRDLAPWPMWLKLGVPNMGGAVVTASGVVFIGAATDNFLRAFDIRTGRELWKGRLPAGGQATPVTYRLKQDGRQYVAIAAGGHKYLGTKIGDSLVAFALEPK</sequence>
<dbReference type="GO" id="GO:0048038">
    <property type="term" value="F:quinone binding"/>
    <property type="evidence" value="ECO:0007669"/>
    <property type="project" value="InterPro"/>
</dbReference>
<dbReference type="EMBL" id="MIPT01000001">
    <property type="protein sequence ID" value="OHT18179.1"/>
    <property type="molecule type" value="Genomic_DNA"/>
</dbReference>
<evidence type="ECO:0000259" key="4">
    <source>
        <dbReference type="Pfam" id="PF01011"/>
    </source>
</evidence>
<evidence type="ECO:0000256" key="3">
    <source>
        <dbReference type="ARBA" id="ARBA00023002"/>
    </source>
</evidence>
<dbReference type="GO" id="GO:0008876">
    <property type="term" value="F:quinoprotein glucose dehydrogenase activity"/>
    <property type="evidence" value="ECO:0007669"/>
    <property type="project" value="UniProtKB-EC"/>
</dbReference>
<gene>
    <name evidence="5" type="primary">gcd</name>
    <name evidence="5" type="ORF">BHE75_00148</name>
</gene>
<dbReference type="InterPro" id="IPR018391">
    <property type="entry name" value="PQQ_b-propeller_rpt"/>
</dbReference>